<proteinExistence type="predicted"/>
<dbReference type="EMBL" id="BAABCA010000007">
    <property type="protein sequence ID" value="GAA4238973.1"/>
    <property type="molecule type" value="Genomic_DNA"/>
</dbReference>
<dbReference type="Proteomes" id="UP001501496">
    <property type="component" value="Unassembled WGS sequence"/>
</dbReference>
<organism evidence="1 2">
    <name type="scientific">Postechiella marina</name>
    <dbReference type="NCBI Taxonomy" id="943941"/>
    <lineage>
        <taxon>Bacteria</taxon>
        <taxon>Pseudomonadati</taxon>
        <taxon>Bacteroidota</taxon>
        <taxon>Flavobacteriia</taxon>
        <taxon>Flavobacteriales</taxon>
        <taxon>Flavobacteriaceae</taxon>
        <taxon>Postechiella</taxon>
    </lineage>
</organism>
<dbReference type="Pfam" id="PF13692">
    <property type="entry name" value="Glyco_trans_1_4"/>
    <property type="match status" value="1"/>
</dbReference>
<evidence type="ECO:0000313" key="2">
    <source>
        <dbReference type="Proteomes" id="UP001501496"/>
    </source>
</evidence>
<evidence type="ECO:0000313" key="1">
    <source>
        <dbReference type="EMBL" id="GAA4238973.1"/>
    </source>
</evidence>
<keyword evidence="2" id="KW-1185">Reference proteome</keyword>
<sequence>MMQLIQVFQSQNYSITFASPCAKSDNAFDLKSIDVTPVSIALNNTSFDDFVKALHPNIVLFDRFMMEEQFGWRVTEQCPNAIKILDTEDLHCLRKGRHQAFKEGKAFNKTYLFGDIAKREIASIYRCDISLIISEVEIEILKNDFKVDEALLFYLPFMLDTVLDDDIKVFPEFEARNHFITIGNFLHEPNYNAVLYLKETIWPLIKKQLPKAELHVYGAYASQKVNQLHNKKQGFFIKGFAEDVNIAMQQARVCLAPIRFGAGLKGKLVDAMKNGTPCVMTKIGAEGMFGCIEPNGFIEDNPETFANKAIALYTNQVLFNTYQENGMQVINTRFNYNEHSMRFIKIIEDTTKYINQKRLNNFTGQMLQHHTMQSTKFMSRWIEEKNK</sequence>
<accession>A0ABP8CGZ5</accession>
<gene>
    <name evidence="1" type="ORF">GCM10022291_31490</name>
</gene>
<dbReference type="Gene3D" id="3.40.50.2000">
    <property type="entry name" value="Glycogen Phosphorylase B"/>
    <property type="match status" value="1"/>
</dbReference>
<protein>
    <submittedName>
        <fullName evidence="1">Glycosyltransferase family 4 protein</fullName>
    </submittedName>
</protein>
<name>A0ABP8CGZ5_9FLAO</name>
<dbReference type="SUPFAM" id="SSF53756">
    <property type="entry name" value="UDP-Glycosyltransferase/glycogen phosphorylase"/>
    <property type="match status" value="1"/>
</dbReference>
<reference evidence="2" key="1">
    <citation type="journal article" date="2019" name="Int. J. Syst. Evol. Microbiol.">
        <title>The Global Catalogue of Microorganisms (GCM) 10K type strain sequencing project: providing services to taxonomists for standard genome sequencing and annotation.</title>
        <authorList>
            <consortium name="The Broad Institute Genomics Platform"/>
            <consortium name="The Broad Institute Genome Sequencing Center for Infectious Disease"/>
            <person name="Wu L."/>
            <person name="Ma J."/>
        </authorList>
    </citation>
    <scope>NUCLEOTIDE SEQUENCE [LARGE SCALE GENOMIC DNA]</scope>
    <source>
        <strain evidence="2">JCM 17630</strain>
    </source>
</reference>
<comment type="caution">
    <text evidence="1">The sequence shown here is derived from an EMBL/GenBank/DDBJ whole genome shotgun (WGS) entry which is preliminary data.</text>
</comment>